<feature type="domain" description="Cas12f1-like TNB" evidence="6">
    <location>
        <begin position="342"/>
        <end position="406"/>
    </location>
</feature>
<gene>
    <name evidence="7" type="ORF">Krac_10211</name>
</gene>
<evidence type="ECO:0000259" key="5">
    <source>
        <dbReference type="Pfam" id="PF01385"/>
    </source>
</evidence>
<sequence>MLHAPDKKKCSNPWYLTFLAKEAKSIFQCGVEREGGFMLLCKKIKLDLSEQDMATLEFMQGKCRGLYNWWVMKLRDGEKWRFNACKKTLAESRAYDPELNQVYGKLLAEVYYRLDGAMRAFFRRVANGETPGFPRVRPRHGFFTLCHPAMYLTLEGNMLMLPTGGKGKHKRFPAIRAHLTEEPPEGFREVAISRDGRGNYYASFSYREPEQAKRDGNTVAFDLGIKTLATGVTEEGRIYHIGGFKGSRWYNKQLDRLRSKRSKCKKKSRRYLHLSKVYKRVSQRKRNKQRDSLHKASHLIARRLVERTVVVGDLSQRQMVMKEHQERNKALNRAVYNDWGLYAFVQMLKYKCQRYGKELQFVDERNTSKQCSGCGNLHAMPLWKRTYQCAECGLVMDRDENSAHNILTRFLARRGPYTQARPERDVLQATQSGVEVMGTSCEGQVQQLNLFEGA</sequence>
<dbReference type="GO" id="GO:0003677">
    <property type="term" value="F:DNA binding"/>
    <property type="evidence" value="ECO:0007669"/>
    <property type="project" value="UniProtKB-KW"/>
</dbReference>
<dbReference type="Pfam" id="PF01385">
    <property type="entry name" value="OrfB_IS605"/>
    <property type="match status" value="1"/>
</dbReference>
<evidence type="ECO:0000256" key="2">
    <source>
        <dbReference type="ARBA" id="ARBA00022578"/>
    </source>
</evidence>
<dbReference type="PANTHER" id="PTHR36172">
    <property type="match status" value="1"/>
</dbReference>
<dbReference type="STRING" id="485913.Krac_10211"/>
<reference evidence="7 8" key="1">
    <citation type="journal article" date="2011" name="Stand. Genomic Sci.">
        <title>Non-contiguous finished genome sequence and contextual data of the filamentous soil bacterium Ktedonobacter racemifer type strain (SOSP1-21).</title>
        <authorList>
            <person name="Chang Y.J."/>
            <person name="Land M."/>
            <person name="Hauser L."/>
            <person name="Chertkov O."/>
            <person name="Del Rio T.G."/>
            <person name="Nolan M."/>
            <person name="Copeland A."/>
            <person name="Tice H."/>
            <person name="Cheng J.F."/>
            <person name="Lucas S."/>
            <person name="Han C."/>
            <person name="Goodwin L."/>
            <person name="Pitluck S."/>
            <person name="Ivanova N."/>
            <person name="Ovchinikova G."/>
            <person name="Pati A."/>
            <person name="Chen A."/>
            <person name="Palaniappan K."/>
            <person name="Mavromatis K."/>
            <person name="Liolios K."/>
            <person name="Brettin T."/>
            <person name="Fiebig A."/>
            <person name="Rohde M."/>
            <person name="Abt B."/>
            <person name="Goker M."/>
            <person name="Detter J.C."/>
            <person name="Woyke T."/>
            <person name="Bristow J."/>
            <person name="Eisen J.A."/>
            <person name="Markowitz V."/>
            <person name="Hugenholtz P."/>
            <person name="Kyrpides N.C."/>
            <person name="Klenk H.P."/>
            <person name="Lapidus A."/>
        </authorList>
    </citation>
    <scope>NUCLEOTIDE SEQUENCE [LARGE SCALE GENOMIC DNA]</scope>
    <source>
        <strain evidence="8">DSM 44963</strain>
    </source>
</reference>
<evidence type="ECO:0000313" key="8">
    <source>
        <dbReference type="Proteomes" id="UP000004508"/>
    </source>
</evidence>
<keyword evidence="8" id="KW-1185">Reference proteome</keyword>
<dbReference type="AlphaFoldDB" id="D6TG20"/>
<dbReference type="NCBIfam" id="NF040570">
    <property type="entry name" value="guided_TnpB"/>
    <property type="match status" value="1"/>
</dbReference>
<comment type="caution">
    <text evidence="7">The sequence shown here is derived from an EMBL/GenBank/DDBJ whole genome shotgun (WGS) entry which is preliminary data.</text>
</comment>
<comment type="similarity">
    <text evidence="1">In the C-terminal section; belongs to the transposase 35 family.</text>
</comment>
<accession>D6TG20</accession>
<keyword evidence="4" id="KW-0233">DNA recombination</keyword>
<dbReference type="Pfam" id="PF07282">
    <property type="entry name" value="Cas12f1-like_TNB"/>
    <property type="match status" value="1"/>
</dbReference>
<protein>
    <submittedName>
        <fullName evidence="7">Transposase, IS605 OrfB family</fullName>
    </submittedName>
</protein>
<keyword evidence="2" id="KW-0815">Transposition</keyword>
<evidence type="ECO:0000256" key="1">
    <source>
        <dbReference type="ARBA" id="ARBA00008761"/>
    </source>
</evidence>
<dbReference type="InterPro" id="IPR051491">
    <property type="entry name" value="Recombinase/Transposase-rel"/>
</dbReference>
<evidence type="ECO:0000256" key="3">
    <source>
        <dbReference type="ARBA" id="ARBA00023125"/>
    </source>
</evidence>
<dbReference type="InterPro" id="IPR010095">
    <property type="entry name" value="Cas12f1-like_TNB"/>
</dbReference>
<dbReference type="Proteomes" id="UP000004508">
    <property type="component" value="Unassembled WGS sequence"/>
</dbReference>
<dbReference type="PANTHER" id="PTHR36172:SF1">
    <property type="entry name" value="RESOLVASE-RELATED"/>
    <property type="match status" value="1"/>
</dbReference>
<evidence type="ECO:0000313" key="7">
    <source>
        <dbReference type="EMBL" id="EFH88722.1"/>
    </source>
</evidence>
<proteinExistence type="inferred from homology"/>
<evidence type="ECO:0000256" key="4">
    <source>
        <dbReference type="ARBA" id="ARBA00023172"/>
    </source>
</evidence>
<dbReference type="GO" id="GO:0032196">
    <property type="term" value="P:transposition"/>
    <property type="evidence" value="ECO:0007669"/>
    <property type="project" value="UniProtKB-KW"/>
</dbReference>
<dbReference type="eggNOG" id="COG0675">
    <property type="taxonomic scope" value="Bacteria"/>
</dbReference>
<evidence type="ECO:0000259" key="6">
    <source>
        <dbReference type="Pfam" id="PF07282"/>
    </source>
</evidence>
<feature type="domain" description="Probable transposase IS891/IS1136/IS1341" evidence="5">
    <location>
        <begin position="206"/>
        <end position="320"/>
    </location>
</feature>
<keyword evidence="3" id="KW-0238">DNA-binding</keyword>
<dbReference type="InterPro" id="IPR001959">
    <property type="entry name" value="Transposase"/>
</dbReference>
<name>D6TG20_KTERA</name>
<dbReference type="EMBL" id="ADVG01000001">
    <property type="protein sequence ID" value="EFH88722.1"/>
    <property type="molecule type" value="Genomic_DNA"/>
</dbReference>
<dbReference type="NCBIfam" id="TIGR01766">
    <property type="entry name" value="IS200/IS605 family accessory protein TnpB-like domain"/>
    <property type="match status" value="1"/>
</dbReference>
<dbReference type="InParanoid" id="D6TG20"/>
<dbReference type="GO" id="GO:0006310">
    <property type="term" value="P:DNA recombination"/>
    <property type="evidence" value="ECO:0007669"/>
    <property type="project" value="UniProtKB-KW"/>
</dbReference>
<organism evidence="7 8">
    <name type="scientific">Ktedonobacter racemifer DSM 44963</name>
    <dbReference type="NCBI Taxonomy" id="485913"/>
    <lineage>
        <taxon>Bacteria</taxon>
        <taxon>Bacillati</taxon>
        <taxon>Chloroflexota</taxon>
        <taxon>Ktedonobacteria</taxon>
        <taxon>Ktedonobacterales</taxon>
        <taxon>Ktedonobacteraceae</taxon>
        <taxon>Ktedonobacter</taxon>
    </lineage>
</organism>